<evidence type="ECO:0000313" key="3">
    <source>
        <dbReference type="Proteomes" id="UP001174936"/>
    </source>
</evidence>
<accession>A0AA40D1M4</accession>
<reference evidence="2" key="1">
    <citation type="submission" date="2023-06" db="EMBL/GenBank/DDBJ databases">
        <title>Genome-scale phylogeny and comparative genomics of the fungal order Sordariales.</title>
        <authorList>
            <consortium name="Lawrence Berkeley National Laboratory"/>
            <person name="Hensen N."/>
            <person name="Bonometti L."/>
            <person name="Westerberg I."/>
            <person name="Brannstrom I.O."/>
            <person name="Guillou S."/>
            <person name="Cros-Aarteil S."/>
            <person name="Calhoun S."/>
            <person name="Haridas S."/>
            <person name="Kuo A."/>
            <person name="Mondo S."/>
            <person name="Pangilinan J."/>
            <person name="Riley R."/>
            <person name="Labutti K."/>
            <person name="Andreopoulos B."/>
            <person name="Lipzen A."/>
            <person name="Chen C."/>
            <person name="Yanf M."/>
            <person name="Daum C."/>
            <person name="Ng V."/>
            <person name="Clum A."/>
            <person name="Steindorff A."/>
            <person name="Ohm R."/>
            <person name="Martin F."/>
            <person name="Silar P."/>
            <person name="Natvig D."/>
            <person name="Lalanne C."/>
            <person name="Gautier V."/>
            <person name="Ament-Velasquez S.L."/>
            <person name="Kruys A."/>
            <person name="Hutchinson M.I."/>
            <person name="Powell A.J."/>
            <person name="Barry K."/>
            <person name="Miller A.N."/>
            <person name="Grigoriev I.V."/>
            <person name="Debuchy R."/>
            <person name="Gladieux P."/>
            <person name="Thoren M.H."/>
            <person name="Johannesson H."/>
        </authorList>
    </citation>
    <scope>NUCLEOTIDE SEQUENCE</scope>
    <source>
        <strain evidence="2">SMH2532-1</strain>
    </source>
</reference>
<dbReference type="AlphaFoldDB" id="A0AA40D1M4"/>
<feature type="non-terminal residue" evidence="2">
    <location>
        <position position="535"/>
    </location>
</feature>
<feature type="domain" description="C2H2-type" evidence="1">
    <location>
        <begin position="433"/>
        <end position="457"/>
    </location>
</feature>
<evidence type="ECO:0000259" key="1">
    <source>
        <dbReference type="SMART" id="SM00355"/>
    </source>
</evidence>
<protein>
    <recommendedName>
        <fullName evidence="1">C2H2-type domain-containing protein</fullName>
    </recommendedName>
</protein>
<feature type="domain" description="C2H2-type" evidence="1">
    <location>
        <begin position="482"/>
        <end position="505"/>
    </location>
</feature>
<comment type="caution">
    <text evidence="2">The sequence shown here is derived from an EMBL/GenBank/DDBJ whole genome shotgun (WGS) entry which is preliminary data.</text>
</comment>
<gene>
    <name evidence="2" type="ORF">B0T16DRAFT_366690</name>
</gene>
<proteinExistence type="predicted"/>
<sequence>MEALAEAGLRAVALFDRVKAIDDSSETARRVKWQAARLAAELDRFQLWAVNLGLFVSGHASLDYRVRDAESIRATILRVMASLSDALTEVLDYFDESTAPPDQRDPRSLSLNDELDGAEEADSDDGADGDLLLDGIKDPIDRLFKLAVWIRNPSSRAVSERVLRYRCIDPETGVDLLDAFKERDRDFISSSFLEFRKSRALADHPVSEPVLVSDSDKSSDNVWEPIRSILIQHGAVGDSFLVHRLSRANTRRRQQFAYWIHHRAKLGQHTTTAMQQAQALNNSEIRATVPPATATIVVQGTADDALPIRTVTAVAQSVTTASRLDLLRVASWNDQATNASVSEYAASAWRPGKEDLGFPPPPKHLSDSKFFECPYCFTICSSALLSEKAWRAHLIHDLRPYQCTYEDCKSASQLYDSVESWIKHEESTHRLTMRCPEHPSRVFERQDEFENHLASEHSDRSDGVKTALLLSATDSTVSNANRCCPVCRATTLTSPKDLNSHIARHLERFALFALPRSAGDDGAEDNDSSKPDLSR</sequence>
<dbReference type="PANTHER" id="PTHR35391:SF7">
    <property type="entry name" value="C2H2-TYPE DOMAIN-CONTAINING PROTEIN"/>
    <property type="match status" value="1"/>
</dbReference>
<name>A0AA40D1M4_9PEZI</name>
<organism evidence="2 3">
    <name type="scientific">Cercophora newfieldiana</name>
    <dbReference type="NCBI Taxonomy" id="92897"/>
    <lineage>
        <taxon>Eukaryota</taxon>
        <taxon>Fungi</taxon>
        <taxon>Dikarya</taxon>
        <taxon>Ascomycota</taxon>
        <taxon>Pezizomycotina</taxon>
        <taxon>Sordariomycetes</taxon>
        <taxon>Sordariomycetidae</taxon>
        <taxon>Sordariales</taxon>
        <taxon>Lasiosphaeriaceae</taxon>
        <taxon>Cercophora</taxon>
    </lineage>
</organism>
<dbReference type="EMBL" id="JAULSV010000001">
    <property type="protein sequence ID" value="KAK0656929.1"/>
    <property type="molecule type" value="Genomic_DNA"/>
</dbReference>
<dbReference type="Pfam" id="PF26082">
    <property type="entry name" value="zf-C2H2_AcuF"/>
    <property type="match status" value="1"/>
</dbReference>
<dbReference type="Proteomes" id="UP001174936">
    <property type="component" value="Unassembled WGS sequence"/>
</dbReference>
<dbReference type="InterPro" id="IPR013087">
    <property type="entry name" value="Znf_C2H2_type"/>
</dbReference>
<feature type="domain" description="C2H2-type" evidence="1">
    <location>
        <begin position="401"/>
        <end position="429"/>
    </location>
</feature>
<dbReference type="PANTHER" id="PTHR35391">
    <property type="entry name" value="C2H2-TYPE DOMAIN-CONTAINING PROTEIN-RELATED"/>
    <property type="match status" value="1"/>
</dbReference>
<keyword evidence="3" id="KW-1185">Reference proteome</keyword>
<dbReference type="SMART" id="SM00355">
    <property type="entry name" value="ZnF_C2H2"/>
    <property type="match status" value="3"/>
</dbReference>
<evidence type="ECO:0000313" key="2">
    <source>
        <dbReference type="EMBL" id="KAK0656929.1"/>
    </source>
</evidence>
<dbReference type="InterPro" id="IPR058925">
    <property type="entry name" value="zf-C2H2_AcuF"/>
</dbReference>